<keyword evidence="1" id="KW-1133">Transmembrane helix</keyword>
<feature type="transmembrane region" description="Helical" evidence="1">
    <location>
        <begin position="37"/>
        <end position="57"/>
    </location>
</feature>
<proteinExistence type="predicted"/>
<dbReference type="RefSeq" id="WP_026420186.1">
    <property type="nucleotide sequence ID" value="NZ_AUBJ02000001.1"/>
</dbReference>
<comment type="caution">
    <text evidence="2">The sequence shown here is derived from an EMBL/GenBank/DDBJ whole genome shotgun (WGS) entry which is preliminary data.</text>
</comment>
<gene>
    <name evidence="2" type="ORF">G443_001132</name>
</gene>
<keyword evidence="3" id="KW-1185">Reference proteome</keyword>
<dbReference type="Proteomes" id="UP000791080">
    <property type="component" value="Unassembled WGS sequence"/>
</dbReference>
<reference evidence="2 3" key="1">
    <citation type="submission" date="2022-06" db="EMBL/GenBank/DDBJ databases">
        <title>Genomic Encyclopedia of Type Strains, Phase I: the one thousand microbial genomes (KMG-I) project.</title>
        <authorList>
            <person name="Kyrpides N."/>
        </authorList>
    </citation>
    <scope>NUCLEOTIDE SEQUENCE [LARGE SCALE GENOMIC DNA]</scope>
    <source>
        <strain evidence="2 3">DSM 43889</strain>
    </source>
</reference>
<keyword evidence="1" id="KW-0812">Transmembrane</keyword>
<organism evidence="2 3">
    <name type="scientific">Actinoalloteichus caeruleus DSM 43889</name>
    <dbReference type="NCBI Taxonomy" id="1120930"/>
    <lineage>
        <taxon>Bacteria</taxon>
        <taxon>Bacillati</taxon>
        <taxon>Actinomycetota</taxon>
        <taxon>Actinomycetes</taxon>
        <taxon>Pseudonocardiales</taxon>
        <taxon>Pseudonocardiaceae</taxon>
        <taxon>Actinoalloteichus</taxon>
        <taxon>Actinoalloteichus cyanogriseus</taxon>
    </lineage>
</organism>
<evidence type="ECO:0000256" key="1">
    <source>
        <dbReference type="SAM" id="Phobius"/>
    </source>
</evidence>
<protein>
    <submittedName>
        <fullName evidence="2">Uncharacterized protein</fullName>
    </submittedName>
</protein>
<dbReference type="EMBL" id="AUBJ02000001">
    <property type="protein sequence ID" value="MCP2330862.1"/>
    <property type="molecule type" value="Genomic_DNA"/>
</dbReference>
<keyword evidence="1" id="KW-0472">Membrane</keyword>
<sequence length="130" mass="13382">MEAPLLGAVPALVALVFIGVLLTRAWGRGKAAARDRYALVSGTVDAVVIASVARVLVAPHGMTSWGWAISWGWVAACGAIGVGVAGACLRWRSLPWDAPTRADRAPRPRLRGVLSGAYVAAGAALVVLVS</sequence>
<feature type="transmembrane region" description="Helical" evidence="1">
    <location>
        <begin position="6"/>
        <end position="25"/>
    </location>
</feature>
<evidence type="ECO:0000313" key="3">
    <source>
        <dbReference type="Proteomes" id="UP000791080"/>
    </source>
</evidence>
<accession>A0ABT1JED5</accession>
<evidence type="ECO:0000313" key="2">
    <source>
        <dbReference type="EMBL" id="MCP2330862.1"/>
    </source>
</evidence>
<name>A0ABT1JED5_ACTCY</name>
<feature type="transmembrane region" description="Helical" evidence="1">
    <location>
        <begin position="69"/>
        <end position="89"/>
    </location>
</feature>
<feature type="transmembrane region" description="Helical" evidence="1">
    <location>
        <begin position="110"/>
        <end position="129"/>
    </location>
</feature>